<feature type="region of interest" description="Disordered" evidence="1">
    <location>
        <begin position="1478"/>
        <end position="1499"/>
    </location>
</feature>
<proteinExistence type="predicted"/>
<dbReference type="RefSeq" id="WP_261920495.1">
    <property type="nucleotide sequence ID" value="NZ_CP022011.1"/>
</dbReference>
<feature type="compositionally biased region" description="Polar residues" evidence="1">
    <location>
        <begin position="1045"/>
        <end position="1061"/>
    </location>
</feature>
<dbReference type="Pfam" id="PF05860">
    <property type="entry name" value="TPS"/>
    <property type="match status" value="1"/>
</dbReference>
<dbReference type="NCBIfam" id="TIGR01731">
    <property type="entry name" value="fil_hemag_20aa"/>
    <property type="match status" value="2"/>
</dbReference>
<protein>
    <submittedName>
        <fullName evidence="3">Uncharacterized protein</fullName>
    </submittedName>
</protein>
<evidence type="ECO:0000313" key="3">
    <source>
        <dbReference type="EMBL" id="QDJ14983.1"/>
    </source>
</evidence>
<feature type="signal peptide" evidence="2">
    <location>
        <begin position="1"/>
        <end position="35"/>
    </location>
</feature>
<name>A0A8E3MGZ5_9PAST</name>
<dbReference type="InterPro" id="IPR012334">
    <property type="entry name" value="Pectin_lyas_fold"/>
</dbReference>
<feature type="compositionally biased region" description="Polar residues" evidence="1">
    <location>
        <begin position="1202"/>
        <end position="1228"/>
    </location>
</feature>
<dbReference type="InterPro" id="IPR011050">
    <property type="entry name" value="Pectin_lyase_fold/virulence"/>
</dbReference>
<accession>A0A8E3MGZ5</accession>
<evidence type="ECO:0000256" key="1">
    <source>
        <dbReference type="SAM" id="MobiDB-lite"/>
    </source>
</evidence>
<evidence type="ECO:0000256" key="2">
    <source>
        <dbReference type="SAM" id="SignalP"/>
    </source>
</evidence>
<dbReference type="Gene3D" id="2.160.20.10">
    <property type="entry name" value="Single-stranded right-handed beta-helix, Pectin lyase-like"/>
    <property type="match status" value="1"/>
</dbReference>
<dbReference type="GO" id="GO:0003824">
    <property type="term" value="F:catalytic activity"/>
    <property type="evidence" value="ECO:0007669"/>
    <property type="project" value="UniProtKB-ARBA"/>
</dbReference>
<dbReference type="Proteomes" id="UP000955338">
    <property type="component" value="Chromosome"/>
</dbReference>
<organism evidence="3 4">
    <name type="scientific">Mergibacter septicus</name>
    <dbReference type="NCBI Taxonomy" id="221402"/>
    <lineage>
        <taxon>Bacteria</taxon>
        <taxon>Pseudomonadati</taxon>
        <taxon>Pseudomonadota</taxon>
        <taxon>Gammaproteobacteria</taxon>
        <taxon>Pasteurellales</taxon>
        <taxon>Pasteurellaceae</taxon>
        <taxon>Mergibacter</taxon>
    </lineage>
</organism>
<dbReference type="Pfam" id="PF13332">
    <property type="entry name" value="Fil_haemagg_2"/>
    <property type="match status" value="5"/>
</dbReference>
<keyword evidence="2" id="KW-0732">Signal</keyword>
<dbReference type="EMBL" id="CP022011">
    <property type="protein sequence ID" value="QDJ14983.1"/>
    <property type="molecule type" value="Genomic_DNA"/>
</dbReference>
<dbReference type="NCBIfam" id="TIGR01901">
    <property type="entry name" value="adhes_NPXG"/>
    <property type="match status" value="1"/>
</dbReference>
<dbReference type="InterPro" id="IPR025157">
    <property type="entry name" value="Hemagglutinin_rpt"/>
</dbReference>
<dbReference type="InterPro" id="IPR010069">
    <property type="entry name" value="CdiA_FHA1_rpt"/>
</dbReference>
<dbReference type="SUPFAM" id="SSF51126">
    <property type="entry name" value="Pectin lyase-like"/>
    <property type="match status" value="1"/>
</dbReference>
<feature type="compositionally biased region" description="Polar residues" evidence="1">
    <location>
        <begin position="1478"/>
        <end position="1487"/>
    </location>
</feature>
<dbReference type="SMART" id="SM00912">
    <property type="entry name" value="Haemagg_act"/>
    <property type="match status" value="1"/>
</dbReference>
<feature type="region of interest" description="Disordered" evidence="1">
    <location>
        <begin position="1041"/>
        <end position="1061"/>
    </location>
</feature>
<gene>
    <name evidence="3" type="ORF">CEP48_05885</name>
</gene>
<feature type="chain" id="PRO_5043467610" evidence="2">
    <location>
        <begin position="36"/>
        <end position="1705"/>
    </location>
</feature>
<reference evidence="3" key="1">
    <citation type="submission" date="2017-06" db="EMBL/GenBank/DDBJ databases">
        <title>Genome sequencing of pathogenic and non-pathogenic strains within Bisgaard taxon 40.</title>
        <authorList>
            <person name="Ladner J.T."/>
            <person name="Lovett S.P."/>
            <person name="Koroleva G."/>
            <person name="Lorch J.M."/>
        </authorList>
    </citation>
    <scope>NUCLEOTIDE SEQUENCE</scope>
    <source>
        <strain evidence="3">27576-1-I1</strain>
    </source>
</reference>
<feature type="region of interest" description="Disordered" evidence="1">
    <location>
        <begin position="1202"/>
        <end position="1236"/>
    </location>
</feature>
<sequence>MRKNKQKLFPLSKAGKLSALVALNLAGLSAYSVQASGIKPVDNQTVTVKSYGRGTDVINIAAPSNSGLSHNKYTDYNVSQAGAVLNNATQQTKSVILKQLLEANPNLTHKQAADVILNEVVSSNPSSLLGQQEVLGKAADLILANPNGITCDGCGFINTNRAGLVVGKADVTADGKLQGYTTNNNNQLHIGKKGISADKALDLIAPKLESKGFIEAKEDLQITLGHNYVDNNYKVSKEKTVSKVAHEQQLDSTLLGGMQAKRITLVSTKDGSGVNLNGGDFNGEQLLSVDVNGKLVLDGIYASGKEVKISAKDLTTKAKLRRSNSTTYDRDNYSRYNGAKQASTKISNDHATRTIVVGKNISVNVENNAQLNGTRLFGNNIDLTGGTVSLDSQIAVSDRQRTDNNWYYSWVKNTFTRDYNEEVISSEIIGNEVVNVKATKGDLILTGSKIVADHNLTTSAAGNIKLHAQMKQHISGNKVYRKNDTAALRTGTTTELNTERSFVQSSLQSKQNLGLQAEGQIFLYGANVRAAQDLLVDAKQGIDINSKKSKSENFSLDNFTYWGGIGGGANKNNNILQEHIEKTVVSAGKDLLLSTTNGNVKIKASNVNGANQALVQSLNGTINIDSIVVKGHRNIDERNGTAFNITSHSEQSSHSNQQAVGSEVKSKTNLKVVGTNGISISGSLVSTAGELGLTSLGDIQITSVATTDQIDRTTTDLAGQATANQTDRGQYQYQATVGIKHSSEHEVTTETKHTASSISGGTVSVNSGNNLTVEGSNLNADKDLTLAAKNIAVTDVTNSTDTQKDTQTVSVGIGVEGGAEKSGVLLNVGVEKNNQQLQDRQSQGSTVSAGGNLTVTAEQQLTNRGTSYQAGEEAHLSAATIDNQASQNSHSETNDKQSVGVTLALNADYSAVTRPIIPIVEQVVKEGTKGVGDAVGKLTKVSPGTPNAGVELDINVTNGTTTTATTTANATQISAGSIQQTANQVQDQATNYAGTNGVAITADNYQNSAVENTSTESSNVTSGGAHLRVYTTTGKDVNVDVSGKGKNTQSNHSTSTAVTGNISSENGNVIVQTQNGATFEATQINAGSTATVQATAGNVTFKQVTNTEQHSQTSYNASAGVKVGSSSDGKSVGGNIGGGYQSENSTSTKAGVSTITAHDTTITANGNANFEGTKINSTGGTVAIQAGGDVNVTQVIDTADSSSRNYQGSLSINQGKTENSEKTSSNVSGRLDGTYATKDKSETTGIAGGITGANTVTITSGRDVTLQGVEIGSETQKTGDVNIQAQGNVNLSATTSSSQEHNVGVNLNVTGFQQQGYTQTSASGKRNIGGSLKVNYEDQNAQNQAGGAIHSTGSVQITSQGQQGITAQGTQISGENTTLNADNGSITLTATANKEQHVKVGVGVDLAKGKVESTKSATQSNVEADSNSYDKSSFGAKVNVDVGNSNLHTNATVTSTNTSTLNSHGDITLAGATVSGNNTQVTSQTGGITVESKRDSNHQTKVDVEFRHSNNEDPTSSIYETVTNGIKSIVPGKNNKDKVSAKIDELTDQVKDKVDETLSTDDQEDPSLWKKAAKWVVEKVGNALTSPAGSRTDAGFNVKVVNEDLVNNQSGITATDRLSVTAKGELDVTAAQVTAPNSEINVSNINTTDLDQHKNNVEVGLKGSSSVAGLVTQAITDLTKGKIPLVTIKVDTKNDTVKAEVSKNE</sequence>
<dbReference type="InterPro" id="IPR008638">
    <property type="entry name" value="FhaB/CdiA-like_TPS"/>
</dbReference>
<evidence type="ECO:0000313" key="4">
    <source>
        <dbReference type="Proteomes" id="UP000955338"/>
    </source>
</evidence>
<keyword evidence="4" id="KW-1185">Reference proteome</keyword>